<gene>
    <name evidence="5" type="primary">glycosyltransferase</name>
</gene>
<dbReference type="AlphaFoldDB" id="A0A0P1H7K9"/>
<dbReference type="InterPro" id="IPR029044">
    <property type="entry name" value="Nucleotide-diphossugar_trans"/>
</dbReference>
<dbReference type="PANTHER" id="PTHR43685:SF5">
    <property type="entry name" value="GLYCOSYLTRANSFERASE EPSE-RELATED"/>
    <property type="match status" value="1"/>
</dbReference>
<organism evidence="5">
    <name type="scientific">Lacticaseibacillus paracasei subsp. paracasei</name>
    <dbReference type="NCBI Taxonomy" id="47714"/>
    <lineage>
        <taxon>Bacteria</taxon>
        <taxon>Bacillati</taxon>
        <taxon>Bacillota</taxon>
        <taxon>Bacilli</taxon>
        <taxon>Lactobacillales</taxon>
        <taxon>Lactobacillaceae</taxon>
        <taxon>Lacticaseibacillus</taxon>
    </lineage>
</organism>
<dbReference type="InterPro" id="IPR001173">
    <property type="entry name" value="Glyco_trans_2-like"/>
</dbReference>
<dbReference type="Pfam" id="PF00535">
    <property type="entry name" value="Glycos_transf_2"/>
    <property type="match status" value="1"/>
</dbReference>
<proteinExistence type="inferred from homology"/>
<dbReference type="GO" id="GO:0016757">
    <property type="term" value="F:glycosyltransferase activity"/>
    <property type="evidence" value="ECO:0007669"/>
    <property type="project" value="UniProtKB-KW"/>
</dbReference>
<sequence length="302" mass="34582">MTIYKEPWRWVHQAVCSLARQSYKNFEVIIIVDNPGYPSIAELQSLLKHLKLTAVIRVNDDNLGLVASLNSALNLVSGQYIARFDSDDECLPDRFDKELRFLRDNNYDFVSSSINLMSENGDIIKSLAFKGSLSTKQVKWIEPRSNPFWHPTWLMRKKVMDELKGYRSLYSVEDFDFVLRALDAKFELGILGEALVNKRIVESSISETGGYRQAVYAHFLINKYRSGELNLQVKLPKINPESEREYLSTLARKKKLERASALKKIGFSISLLSTSSGRLILANIIHQRFSIPAVKILKCLIF</sequence>
<dbReference type="SMR" id="A0A0P1H7K9"/>
<evidence type="ECO:0000313" key="5">
    <source>
        <dbReference type="EMBL" id="CUH82806.1"/>
    </source>
</evidence>
<evidence type="ECO:0000259" key="4">
    <source>
        <dbReference type="Pfam" id="PF00535"/>
    </source>
</evidence>
<keyword evidence="2" id="KW-0328">Glycosyltransferase</keyword>
<feature type="domain" description="Glycosyltransferase 2-like" evidence="4">
    <location>
        <begin position="1"/>
        <end position="162"/>
    </location>
</feature>
<dbReference type="SUPFAM" id="SSF53448">
    <property type="entry name" value="Nucleotide-diphospho-sugar transferases"/>
    <property type="match status" value="1"/>
</dbReference>
<evidence type="ECO:0000256" key="1">
    <source>
        <dbReference type="ARBA" id="ARBA00006739"/>
    </source>
</evidence>
<dbReference type="Gene3D" id="3.90.550.10">
    <property type="entry name" value="Spore Coat Polysaccharide Biosynthesis Protein SpsA, Chain A"/>
    <property type="match status" value="1"/>
</dbReference>
<protein>
    <submittedName>
        <fullName evidence="5">Glycosyltransferase</fullName>
    </submittedName>
</protein>
<keyword evidence="3 5" id="KW-0808">Transferase</keyword>
<dbReference type="EMBL" id="LN879393">
    <property type="protein sequence ID" value="CUH82806.1"/>
    <property type="molecule type" value="Genomic_DNA"/>
</dbReference>
<evidence type="ECO:0000256" key="3">
    <source>
        <dbReference type="ARBA" id="ARBA00022679"/>
    </source>
</evidence>
<name>A0A0P1H7K9_LACPA</name>
<accession>A0A0P1H7K9</accession>
<dbReference type="InterPro" id="IPR050834">
    <property type="entry name" value="Glycosyltransf_2"/>
</dbReference>
<dbReference type="PANTHER" id="PTHR43685">
    <property type="entry name" value="GLYCOSYLTRANSFERASE"/>
    <property type="match status" value="1"/>
</dbReference>
<reference evidence="5" key="1">
    <citation type="submission" date="2015-08" db="EMBL/GenBank/DDBJ databases">
        <title>Novel EPS-SJ produced by Lactobacillus paracasei subsp. paracasei BGSJ2-8 improves the adhesion abillty and pathogen exclusion.</title>
        <authorList>
            <person name="Zivkovic M."/>
            <person name="Miljkovic M."/>
            <person name="Tolinacki M."/>
            <person name="Golic N."/>
            <person name="Kojic M."/>
        </authorList>
    </citation>
    <scope>NUCLEOTIDE SEQUENCE</scope>
    <source>
        <strain evidence="5">BGSJ2-8</strain>
    </source>
</reference>
<evidence type="ECO:0000256" key="2">
    <source>
        <dbReference type="ARBA" id="ARBA00022676"/>
    </source>
</evidence>
<comment type="similarity">
    <text evidence="1">Belongs to the glycosyltransferase 2 family.</text>
</comment>